<organism evidence="1 2">
    <name type="scientific">Kineococcus rhizosphaerae</name>
    <dbReference type="NCBI Taxonomy" id="559628"/>
    <lineage>
        <taxon>Bacteria</taxon>
        <taxon>Bacillati</taxon>
        <taxon>Actinomycetota</taxon>
        <taxon>Actinomycetes</taxon>
        <taxon>Kineosporiales</taxon>
        <taxon>Kineosporiaceae</taxon>
        <taxon>Kineococcus</taxon>
    </lineage>
</organism>
<evidence type="ECO:0000313" key="2">
    <source>
        <dbReference type="Proteomes" id="UP000238083"/>
    </source>
</evidence>
<name>A0A2T0R9N6_9ACTN</name>
<reference evidence="1 2" key="1">
    <citation type="submission" date="2018-03" db="EMBL/GenBank/DDBJ databases">
        <title>Genomic Encyclopedia of Archaeal and Bacterial Type Strains, Phase II (KMG-II): from individual species to whole genera.</title>
        <authorList>
            <person name="Goeker M."/>
        </authorList>
    </citation>
    <scope>NUCLEOTIDE SEQUENCE [LARGE SCALE GENOMIC DNA]</scope>
    <source>
        <strain evidence="1 2">DSM 19711</strain>
    </source>
</reference>
<proteinExistence type="predicted"/>
<evidence type="ECO:0008006" key="3">
    <source>
        <dbReference type="Google" id="ProtNLM"/>
    </source>
</evidence>
<accession>A0A2T0R9N6</accession>
<comment type="caution">
    <text evidence="1">The sequence shown here is derived from an EMBL/GenBank/DDBJ whole genome shotgun (WGS) entry which is preliminary data.</text>
</comment>
<evidence type="ECO:0000313" key="1">
    <source>
        <dbReference type="EMBL" id="PRY17879.1"/>
    </source>
</evidence>
<dbReference type="Proteomes" id="UP000238083">
    <property type="component" value="Unassembled WGS sequence"/>
</dbReference>
<gene>
    <name evidence="1" type="ORF">CLV37_101121</name>
</gene>
<dbReference type="EMBL" id="PVZF01000001">
    <property type="protein sequence ID" value="PRY17879.1"/>
    <property type="molecule type" value="Genomic_DNA"/>
</dbReference>
<dbReference type="RefSeq" id="WP_106205971.1">
    <property type="nucleotide sequence ID" value="NZ_PVZF01000001.1"/>
</dbReference>
<dbReference type="AlphaFoldDB" id="A0A2T0R9N6"/>
<sequence length="205" mass="21717">MRTPWLTAVLARGQEPDPGLPWRIADAAERERELRAGTVQRVLADVVVAADADVDAVLRARALALLVPAGVVVQGEAALWVHLGGPWPDPDRTRVVIRRLPDPDACRAVPLTVSRVRPPAADLARIGPLTLTTPARSLLEVATEHPHRARRVRAALTAAGLLDDAAVAGASDRARGRAGVRTARRALSLRRNGGGTLRSSADGTP</sequence>
<keyword evidence="2" id="KW-1185">Reference proteome</keyword>
<dbReference type="OrthoDB" id="3254844at2"/>
<protein>
    <recommendedName>
        <fullName evidence="3">Transcriptional regulator with AbiEi antitoxin domain of type IV toxin-antitoxin system</fullName>
    </recommendedName>
</protein>